<dbReference type="Gene3D" id="1.20.1250.20">
    <property type="entry name" value="MFS general substrate transporter like domains"/>
    <property type="match status" value="1"/>
</dbReference>
<dbReference type="GO" id="GO:0016020">
    <property type="term" value="C:membrane"/>
    <property type="evidence" value="ECO:0007669"/>
    <property type="project" value="UniProtKB-SubCell"/>
</dbReference>
<feature type="transmembrane region" description="Helical" evidence="4">
    <location>
        <begin position="454"/>
        <end position="478"/>
    </location>
</feature>
<evidence type="ECO:0008006" key="7">
    <source>
        <dbReference type="Google" id="ProtNLM"/>
    </source>
</evidence>
<dbReference type="InterPro" id="IPR011701">
    <property type="entry name" value="MFS"/>
</dbReference>
<comment type="similarity">
    <text evidence="2">Belongs to the major facilitator superfamily. Monocarboxylate porter (TC 2.A.1.13) family.</text>
</comment>
<dbReference type="KEGG" id="sapo:SAPIO_CDS4803"/>
<dbReference type="HOGENOM" id="CLU_012596_2_0_1"/>
<feature type="transmembrane region" description="Helical" evidence="4">
    <location>
        <begin position="422"/>
        <end position="447"/>
    </location>
</feature>
<dbReference type="SUPFAM" id="SSF103473">
    <property type="entry name" value="MFS general substrate transporter"/>
    <property type="match status" value="1"/>
</dbReference>
<accession>A0A084G7N5</accession>
<organism evidence="5 6">
    <name type="scientific">Pseudallescheria apiosperma</name>
    <name type="common">Scedosporium apiospermum</name>
    <dbReference type="NCBI Taxonomy" id="563466"/>
    <lineage>
        <taxon>Eukaryota</taxon>
        <taxon>Fungi</taxon>
        <taxon>Dikarya</taxon>
        <taxon>Ascomycota</taxon>
        <taxon>Pezizomycotina</taxon>
        <taxon>Sordariomycetes</taxon>
        <taxon>Hypocreomycetidae</taxon>
        <taxon>Microascales</taxon>
        <taxon>Microascaceae</taxon>
        <taxon>Scedosporium</taxon>
    </lineage>
</organism>
<feature type="transmembrane region" description="Helical" evidence="4">
    <location>
        <begin position="76"/>
        <end position="94"/>
    </location>
</feature>
<evidence type="ECO:0000313" key="6">
    <source>
        <dbReference type="Proteomes" id="UP000028545"/>
    </source>
</evidence>
<sequence>MICKMLPQSMSVVGVAWGPGIVEAYLSALVHNSSLLTEETVNELLGYPSSRYFAAMGSSNIIVYSILAGGEVNRPHVSAISSCSMIAVYLLIPVWGQVSQRTSPRLLSLLSATGFSLGYLMAAWEFSGAPHTSGPTFIIVLAVFCLIGAATSATLMGSIAAIAATFEGSPYIGIALAAPVACFGISGLVESRLALLFVNSEGVFEVVKYFIALATVLLSTGVVGAVGLRTPGRQKPAFDSDTEDPAGFEERDLLDSPVESSPHHYGTVQQPISSTSDEDRPLCESRRRHSLKHPESSTMAILKDPVLWLLAVASLLIAGPCEVYNMNMSTIIGSVSGSKFSQPDTVSQHVMVLSLTSTFARIGTGILFDRLGNLIHSQTDQGTARSGFFSSRIVLFLFPATIDFLGYMTLISGQWLRPYVRVMITTASVGLSYGSSCSLTPLTTLIWGQDGFAISWGIITMAPAVGIGISGLMFSEMYKRALILHPAQSEQFSHWNCYGVWATHCVIAVLVSIICVVLARWELKSRKIYI</sequence>
<evidence type="ECO:0000256" key="3">
    <source>
        <dbReference type="SAM" id="MobiDB-lite"/>
    </source>
</evidence>
<feature type="transmembrane region" description="Helical" evidence="4">
    <location>
        <begin position="171"/>
        <end position="189"/>
    </location>
</feature>
<proteinExistence type="inferred from homology"/>
<feature type="region of interest" description="Disordered" evidence="3">
    <location>
        <begin position="258"/>
        <end position="291"/>
    </location>
</feature>
<dbReference type="PANTHER" id="PTHR11360">
    <property type="entry name" value="MONOCARBOXYLATE TRANSPORTER"/>
    <property type="match status" value="1"/>
</dbReference>
<evidence type="ECO:0000313" key="5">
    <source>
        <dbReference type="EMBL" id="KEZ43347.1"/>
    </source>
</evidence>
<dbReference type="RefSeq" id="XP_016643146.1">
    <property type="nucleotide sequence ID" value="XM_016787267.1"/>
</dbReference>
<feature type="transmembrane region" description="Helical" evidence="4">
    <location>
        <begin position="389"/>
        <end position="410"/>
    </location>
</feature>
<reference evidence="5 6" key="1">
    <citation type="journal article" date="2014" name="Genome Announc.">
        <title>Draft genome sequence of the pathogenic fungus Scedosporium apiospermum.</title>
        <authorList>
            <person name="Vandeputte P."/>
            <person name="Ghamrawi S."/>
            <person name="Rechenmann M."/>
            <person name="Iltis A."/>
            <person name="Giraud S."/>
            <person name="Fleury M."/>
            <person name="Thornton C."/>
            <person name="Delhaes L."/>
            <person name="Meyer W."/>
            <person name="Papon N."/>
            <person name="Bouchara J.P."/>
        </authorList>
    </citation>
    <scope>NUCLEOTIDE SEQUENCE [LARGE SCALE GENOMIC DNA]</scope>
    <source>
        <strain evidence="5 6">IHEM 14462</strain>
    </source>
</reference>
<dbReference type="VEuPathDB" id="FungiDB:SAPIO_CDS4803"/>
<evidence type="ECO:0000256" key="1">
    <source>
        <dbReference type="ARBA" id="ARBA00004141"/>
    </source>
</evidence>
<evidence type="ECO:0000256" key="4">
    <source>
        <dbReference type="SAM" id="Phobius"/>
    </source>
</evidence>
<comment type="subcellular location">
    <subcellularLocation>
        <location evidence="1">Membrane</location>
        <topology evidence="1">Multi-pass membrane protein</topology>
    </subcellularLocation>
</comment>
<feature type="transmembrane region" description="Helical" evidence="4">
    <location>
        <begin position="136"/>
        <end position="164"/>
    </location>
</feature>
<dbReference type="Pfam" id="PF07690">
    <property type="entry name" value="MFS_1"/>
    <property type="match status" value="1"/>
</dbReference>
<feature type="transmembrane region" description="Helical" evidence="4">
    <location>
        <begin position="106"/>
        <end position="124"/>
    </location>
</feature>
<name>A0A084G7N5_PSEDA</name>
<evidence type="ECO:0000256" key="2">
    <source>
        <dbReference type="ARBA" id="ARBA00006727"/>
    </source>
</evidence>
<dbReference type="OMA" id="VGMYLCL"/>
<dbReference type="GeneID" id="27723875"/>
<dbReference type="AlphaFoldDB" id="A0A084G7N5"/>
<keyword evidence="4" id="KW-0472">Membrane</keyword>
<feature type="transmembrane region" description="Helical" evidence="4">
    <location>
        <begin position="306"/>
        <end position="326"/>
    </location>
</feature>
<dbReference type="EMBL" id="JOWA01000094">
    <property type="protein sequence ID" value="KEZ43347.1"/>
    <property type="molecule type" value="Genomic_DNA"/>
</dbReference>
<keyword evidence="4" id="KW-1133">Transmembrane helix</keyword>
<dbReference type="Proteomes" id="UP000028545">
    <property type="component" value="Unassembled WGS sequence"/>
</dbReference>
<dbReference type="GO" id="GO:0022857">
    <property type="term" value="F:transmembrane transporter activity"/>
    <property type="evidence" value="ECO:0007669"/>
    <property type="project" value="InterPro"/>
</dbReference>
<protein>
    <recommendedName>
        <fullName evidence="7">MFS general substrate transporter</fullName>
    </recommendedName>
</protein>
<dbReference type="InterPro" id="IPR036259">
    <property type="entry name" value="MFS_trans_sf"/>
</dbReference>
<feature type="transmembrane region" description="Helical" evidence="4">
    <location>
        <begin position="209"/>
        <end position="228"/>
    </location>
</feature>
<gene>
    <name evidence="5" type="ORF">SAPIO_CDS4803</name>
</gene>
<feature type="transmembrane region" description="Helical" evidence="4">
    <location>
        <begin position="498"/>
        <end position="519"/>
    </location>
</feature>
<comment type="caution">
    <text evidence="5">The sequence shown here is derived from an EMBL/GenBank/DDBJ whole genome shotgun (WGS) entry which is preliminary data.</text>
</comment>
<dbReference type="OrthoDB" id="199930at2759"/>
<keyword evidence="4" id="KW-0812">Transmembrane</keyword>
<dbReference type="InterPro" id="IPR050327">
    <property type="entry name" value="Proton-linked_MCT"/>
</dbReference>
<keyword evidence="6" id="KW-1185">Reference proteome</keyword>
<feature type="transmembrane region" description="Helical" evidence="4">
    <location>
        <begin position="346"/>
        <end position="368"/>
    </location>
</feature>